<dbReference type="InterPro" id="IPR036390">
    <property type="entry name" value="WH_DNA-bd_sf"/>
</dbReference>
<keyword evidence="1" id="KW-0805">Transcription regulation</keyword>
<dbReference type="PANTHER" id="PTHR43537:SF45">
    <property type="entry name" value="GNTR FAMILY REGULATORY PROTEIN"/>
    <property type="match status" value="1"/>
</dbReference>
<evidence type="ECO:0000313" key="5">
    <source>
        <dbReference type="EMBL" id="GAA4178005.1"/>
    </source>
</evidence>
<accession>A0ABP8A506</accession>
<dbReference type="PANTHER" id="PTHR43537">
    <property type="entry name" value="TRANSCRIPTIONAL REGULATOR, GNTR FAMILY"/>
    <property type="match status" value="1"/>
</dbReference>
<reference evidence="6" key="1">
    <citation type="journal article" date="2019" name="Int. J. Syst. Evol. Microbiol.">
        <title>The Global Catalogue of Microorganisms (GCM) 10K type strain sequencing project: providing services to taxonomists for standard genome sequencing and annotation.</title>
        <authorList>
            <consortium name="The Broad Institute Genomics Platform"/>
            <consortium name="The Broad Institute Genome Sequencing Center for Infectious Disease"/>
            <person name="Wu L."/>
            <person name="Ma J."/>
        </authorList>
    </citation>
    <scope>NUCLEOTIDE SEQUENCE [LARGE SCALE GENOMIC DNA]</scope>
    <source>
        <strain evidence="6">JCM 17591</strain>
    </source>
</reference>
<dbReference type="Gene3D" id="1.20.120.530">
    <property type="entry name" value="GntR ligand-binding domain-like"/>
    <property type="match status" value="1"/>
</dbReference>
<dbReference type="InterPro" id="IPR000485">
    <property type="entry name" value="AsnC-type_HTH_dom"/>
</dbReference>
<dbReference type="CDD" id="cd07377">
    <property type="entry name" value="WHTH_GntR"/>
    <property type="match status" value="1"/>
</dbReference>
<name>A0ABP8A506_9MICO</name>
<protein>
    <submittedName>
        <fullName evidence="5">GntR family transcriptional regulator</fullName>
    </submittedName>
</protein>
<keyword evidence="6" id="KW-1185">Reference proteome</keyword>
<comment type="caution">
    <text evidence="5">The sequence shown here is derived from an EMBL/GenBank/DDBJ whole genome shotgun (WGS) entry which is preliminary data.</text>
</comment>
<sequence length="226" mass="25003">MATTPDADLLRRTLEAERGDFGRSLLSDQVYDLIRRLIIEQALKPGDRVVELELSKRLGISQAPVRDAVKRLAYEGILTHAPRRGHFVTVVMEKDLDHAIAARTMIERESARFASSEISDEARTGLESVVEQMRDAAGRGDVAAFRTLDFTFHRDVCVASGNPLIVKCWDAIEPALRSSRAVGDPLFHGDWSAIAEDHAHLLSLLRPDTADEAAEAFARHASLLQP</sequence>
<proteinExistence type="predicted"/>
<evidence type="ECO:0000256" key="1">
    <source>
        <dbReference type="ARBA" id="ARBA00023015"/>
    </source>
</evidence>
<dbReference type="SUPFAM" id="SSF46785">
    <property type="entry name" value="Winged helix' DNA-binding domain"/>
    <property type="match status" value="1"/>
</dbReference>
<keyword evidence="2" id="KW-0238">DNA-binding</keyword>
<evidence type="ECO:0000256" key="3">
    <source>
        <dbReference type="ARBA" id="ARBA00023163"/>
    </source>
</evidence>
<dbReference type="EMBL" id="BAABBW010000004">
    <property type="protein sequence ID" value="GAA4178005.1"/>
    <property type="molecule type" value="Genomic_DNA"/>
</dbReference>
<organism evidence="5 6">
    <name type="scientific">Gryllotalpicola koreensis</name>
    <dbReference type="NCBI Taxonomy" id="993086"/>
    <lineage>
        <taxon>Bacteria</taxon>
        <taxon>Bacillati</taxon>
        <taxon>Actinomycetota</taxon>
        <taxon>Actinomycetes</taxon>
        <taxon>Micrococcales</taxon>
        <taxon>Microbacteriaceae</taxon>
        <taxon>Gryllotalpicola</taxon>
    </lineage>
</organism>
<dbReference type="PROSITE" id="PS50949">
    <property type="entry name" value="HTH_GNTR"/>
    <property type="match status" value="1"/>
</dbReference>
<gene>
    <name evidence="5" type="ORF">GCM10022287_27660</name>
</gene>
<evidence type="ECO:0000256" key="2">
    <source>
        <dbReference type="ARBA" id="ARBA00023125"/>
    </source>
</evidence>
<feature type="domain" description="HTH gntR-type" evidence="4">
    <location>
        <begin position="24"/>
        <end position="91"/>
    </location>
</feature>
<dbReference type="Proteomes" id="UP001501079">
    <property type="component" value="Unassembled WGS sequence"/>
</dbReference>
<dbReference type="Gene3D" id="1.10.10.10">
    <property type="entry name" value="Winged helix-like DNA-binding domain superfamily/Winged helix DNA-binding domain"/>
    <property type="match status" value="1"/>
</dbReference>
<dbReference type="InterPro" id="IPR011711">
    <property type="entry name" value="GntR_C"/>
</dbReference>
<dbReference type="Pfam" id="PF00392">
    <property type="entry name" value="GntR"/>
    <property type="match status" value="1"/>
</dbReference>
<dbReference type="Pfam" id="PF07729">
    <property type="entry name" value="FCD"/>
    <property type="match status" value="1"/>
</dbReference>
<evidence type="ECO:0000259" key="4">
    <source>
        <dbReference type="PROSITE" id="PS50949"/>
    </source>
</evidence>
<dbReference type="SMART" id="SM00345">
    <property type="entry name" value="HTH_GNTR"/>
    <property type="match status" value="1"/>
</dbReference>
<dbReference type="InterPro" id="IPR036388">
    <property type="entry name" value="WH-like_DNA-bd_sf"/>
</dbReference>
<dbReference type="InterPro" id="IPR000524">
    <property type="entry name" value="Tscrpt_reg_HTH_GntR"/>
</dbReference>
<dbReference type="RefSeq" id="WP_344755398.1">
    <property type="nucleotide sequence ID" value="NZ_BAABBW010000004.1"/>
</dbReference>
<dbReference type="SUPFAM" id="SSF48008">
    <property type="entry name" value="GntR ligand-binding domain-like"/>
    <property type="match status" value="1"/>
</dbReference>
<dbReference type="InterPro" id="IPR008920">
    <property type="entry name" value="TF_FadR/GntR_C"/>
</dbReference>
<dbReference type="SMART" id="SM00895">
    <property type="entry name" value="FCD"/>
    <property type="match status" value="1"/>
</dbReference>
<evidence type="ECO:0000313" key="6">
    <source>
        <dbReference type="Proteomes" id="UP001501079"/>
    </source>
</evidence>
<dbReference type="PRINTS" id="PR00033">
    <property type="entry name" value="HTHASNC"/>
</dbReference>
<keyword evidence="3" id="KW-0804">Transcription</keyword>